<evidence type="ECO:0000256" key="2">
    <source>
        <dbReference type="ARBA" id="ARBA00010072"/>
    </source>
</evidence>
<evidence type="ECO:0000256" key="11">
    <source>
        <dbReference type="ARBA" id="ARBA00060298"/>
    </source>
</evidence>
<dbReference type="STRING" id="90241.B0682_06025"/>
<protein>
    <recommendedName>
        <fullName evidence="10">Arginine ABC transporter permease protein ArtM</fullName>
    </recommendedName>
    <alternativeName>
        <fullName evidence="13">Glutamate/aspartate import permease protein GltK</fullName>
    </alternativeName>
</protein>
<dbReference type="GO" id="GO:0043190">
    <property type="term" value="C:ATP-binding cassette (ABC) transporter complex"/>
    <property type="evidence" value="ECO:0007669"/>
    <property type="project" value="InterPro"/>
</dbReference>
<proteinExistence type="inferred from homology"/>
<dbReference type="AlphaFoldDB" id="A0A1T0CEI0"/>
<evidence type="ECO:0000259" key="15">
    <source>
        <dbReference type="PROSITE" id="PS50928"/>
    </source>
</evidence>
<feature type="transmembrane region" description="Helical" evidence="14">
    <location>
        <begin position="55"/>
        <end position="76"/>
    </location>
</feature>
<feature type="transmembrane region" description="Helical" evidence="14">
    <location>
        <begin position="199"/>
        <end position="220"/>
    </location>
</feature>
<dbReference type="Proteomes" id="UP000191094">
    <property type="component" value="Unassembled WGS sequence"/>
</dbReference>
<keyword evidence="7" id="KW-0029">Amino-acid transport</keyword>
<keyword evidence="8 14" id="KW-1133">Transmembrane helix</keyword>
<feature type="transmembrane region" description="Helical" evidence="14">
    <location>
        <begin position="159"/>
        <end position="179"/>
    </location>
</feature>
<keyword evidence="4" id="KW-1003">Cell membrane</keyword>
<keyword evidence="3 14" id="KW-0813">Transport</keyword>
<evidence type="ECO:0000256" key="3">
    <source>
        <dbReference type="ARBA" id="ARBA00022448"/>
    </source>
</evidence>
<dbReference type="NCBIfam" id="TIGR01726">
    <property type="entry name" value="HEQRo_perm_3TM"/>
    <property type="match status" value="1"/>
</dbReference>
<evidence type="ECO:0000256" key="12">
    <source>
        <dbReference type="ARBA" id="ARBA00062718"/>
    </source>
</evidence>
<dbReference type="PANTHER" id="PTHR30614:SF10">
    <property type="entry name" value="ARGININE ABC TRANSPORTER PERMEASE PROTEIN ARTM"/>
    <property type="match status" value="1"/>
</dbReference>
<sequence length="243" mass="27651">MQWDWNVIINSMPKLLEGLIITVELMTISVLLGLFFGLILALLRVHHSLWVKTLPFLYIFFFRGTPLLVQLFLIYYGLSQFEFVTNSVLWDSVLKQPYWCAIIAFTLNTSAYVAEIIRGAIESIPDGELEAADAIGMSPMQKLTRITIPRAFGIMLPAYSNEVIFMLKGSSLAMTIALMDITGVAKTISARTYTVFEMYFAAGILYLILSWIILFGFRLLEKRFNRHHHYVPPDVATNTIPKI</sequence>
<accession>A0A1T0CEI0</accession>
<organism evidence="16 17">
    <name type="scientific">Lwoffella lincolnii</name>
    <dbReference type="NCBI Taxonomy" id="90241"/>
    <lineage>
        <taxon>Bacteria</taxon>
        <taxon>Pseudomonadati</taxon>
        <taxon>Pseudomonadota</taxon>
        <taxon>Gammaproteobacteria</taxon>
        <taxon>Moraxellales</taxon>
        <taxon>Moraxellaceae</taxon>
        <taxon>Lwoffella</taxon>
    </lineage>
</organism>
<evidence type="ECO:0000256" key="1">
    <source>
        <dbReference type="ARBA" id="ARBA00004429"/>
    </source>
</evidence>
<dbReference type="InterPro" id="IPR010065">
    <property type="entry name" value="AA_ABC_transptr_permease_3TM"/>
</dbReference>
<evidence type="ECO:0000256" key="9">
    <source>
        <dbReference type="ARBA" id="ARBA00023136"/>
    </source>
</evidence>
<dbReference type="SUPFAM" id="SSF161098">
    <property type="entry name" value="MetI-like"/>
    <property type="match status" value="1"/>
</dbReference>
<comment type="subcellular location">
    <subcellularLocation>
        <location evidence="1">Cell inner membrane</location>
        <topology evidence="1">Multi-pass membrane protein</topology>
    </subcellularLocation>
    <subcellularLocation>
        <location evidence="14">Cell membrane</location>
        <topology evidence="14">Multi-pass membrane protein</topology>
    </subcellularLocation>
</comment>
<keyword evidence="9 14" id="KW-0472">Membrane</keyword>
<dbReference type="PROSITE" id="PS50928">
    <property type="entry name" value="ABC_TM1"/>
    <property type="match status" value="1"/>
</dbReference>
<dbReference type="FunFam" id="1.10.3720.10:FF:000006">
    <property type="entry name" value="Glutamate/aspartate ABC transporter, permease protein GltK"/>
    <property type="match status" value="1"/>
</dbReference>
<gene>
    <name evidence="16" type="ORF">B0682_06025</name>
</gene>
<comment type="caution">
    <text evidence="16">The sequence shown here is derived from an EMBL/GenBank/DDBJ whole genome shotgun (WGS) entry which is preliminary data.</text>
</comment>
<dbReference type="PANTHER" id="PTHR30614">
    <property type="entry name" value="MEMBRANE COMPONENT OF AMINO ACID ABC TRANSPORTER"/>
    <property type="match status" value="1"/>
</dbReference>
<evidence type="ECO:0000256" key="5">
    <source>
        <dbReference type="ARBA" id="ARBA00022519"/>
    </source>
</evidence>
<evidence type="ECO:0000256" key="4">
    <source>
        <dbReference type="ARBA" id="ARBA00022475"/>
    </source>
</evidence>
<evidence type="ECO:0000256" key="6">
    <source>
        <dbReference type="ARBA" id="ARBA00022692"/>
    </source>
</evidence>
<reference evidence="16 17" key="1">
    <citation type="submission" date="2017-02" db="EMBL/GenBank/DDBJ databases">
        <title>Draft genome sequence of Moraxella lincolnii CCUG 9405T type strain.</title>
        <authorList>
            <person name="Salva-Serra F."/>
            <person name="Engstrom-Jakobsson H."/>
            <person name="Thorell K."/>
            <person name="Jaen-Luchoro D."/>
            <person name="Gonzales-Siles L."/>
            <person name="Karlsson R."/>
            <person name="Yazdan S."/>
            <person name="Boulund F."/>
            <person name="Johnning A."/>
            <person name="Engstrand L."/>
            <person name="Kristiansson E."/>
            <person name="Moore E."/>
        </authorList>
    </citation>
    <scope>NUCLEOTIDE SEQUENCE [LARGE SCALE GENOMIC DNA]</scope>
    <source>
        <strain evidence="16 17">CCUG 9405</strain>
    </source>
</reference>
<dbReference type="InterPro" id="IPR043429">
    <property type="entry name" value="ArtM/GltK/GlnP/TcyL/YhdX-like"/>
</dbReference>
<dbReference type="OrthoDB" id="4404959at2"/>
<comment type="similarity">
    <text evidence="2">Belongs to the binding-protein-dependent transport system permease family. HisMQ subfamily.</text>
</comment>
<keyword evidence="17" id="KW-1185">Reference proteome</keyword>
<dbReference type="InterPro" id="IPR035906">
    <property type="entry name" value="MetI-like_sf"/>
</dbReference>
<evidence type="ECO:0000313" key="16">
    <source>
        <dbReference type="EMBL" id="OOS20689.1"/>
    </source>
</evidence>
<dbReference type="RefSeq" id="WP_078307416.1">
    <property type="nucleotide sequence ID" value="NZ_CP147511.1"/>
</dbReference>
<dbReference type="GO" id="GO:0006865">
    <property type="term" value="P:amino acid transport"/>
    <property type="evidence" value="ECO:0007669"/>
    <property type="project" value="UniProtKB-KW"/>
</dbReference>
<feature type="domain" description="ABC transmembrane type-1" evidence="15">
    <location>
        <begin position="19"/>
        <end position="217"/>
    </location>
</feature>
<evidence type="ECO:0000256" key="13">
    <source>
        <dbReference type="ARBA" id="ARBA00073645"/>
    </source>
</evidence>
<comment type="function">
    <text evidence="11">Part of the ABC transporter complex GltIJKL involved in glutamate and aspartate uptake. Probably responsible for the translocation of the substrate across the membrane.</text>
</comment>
<dbReference type="Gene3D" id="1.10.3720.10">
    <property type="entry name" value="MetI-like"/>
    <property type="match status" value="1"/>
</dbReference>
<dbReference type="InterPro" id="IPR000515">
    <property type="entry name" value="MetI-like"/>
</dbReference>
<dbReference type="EMBL" id="MUYT01000007">
    <property type="protein sequence ID" value="OOS20689.1"/>
    <property type="molecule type" value="Genomic_DNA"/>
</dbReference>
<feature type="transmembrane region" description="Helical" evidence="14">
    <location>
        <begin position="20"/>
        <end position="43"/>
    </location>
</feature>
<evidence type="ECO:0000256" key="10">
    <source>
        <dbReference type="ARBA" id="ARBA00040319"/>
    </source>
</evidence>
<dbReference type="Pfam" id="PF00528">
    <property type="entry name" value="BPD_transp_1"/>
    <property type="match status" value="1"/>
</dbReference>
<name>A0A1T0CEI0_9GAMM</name>
<evidence type="ECO:0000256" key="8">
    <source>
        <dbReference type="ARBA" id="ARBA00022989"/>
    </source>
</evidence>
<comment type="subunit">
    <text evidence="12">The complex is composed of two ATP-binding proteins (GltL), two transmembrane proteins (GltJ and GltK) and a solute-binding protein (GltI).</text>
</comment>
<keyword evidence="5" id="KW-0997">Cell inner membrane</keyword>
<dbReference type="GO" id="GO:0022857">
    <property type="term" value="F:transmembrane transporter activity"/>
    <property type="evidence" value="ECO:0007669"/>
    <property type="project" value="InterPro"/>
</dbReference>
<keyword evidence="6 14" id="KW-0812">Transmembrane</keyword>
<evidence type="ECO:0000256" key="14">
    <source>
        <dbReference type="RuleBase" id="RU363032"/>
    </source>
</evidence>
<evidence type="ECO:0000256" key="7">
    <source>
        <dbReference type="ARBA" id="ARBA00022970"/>
    </source>
</evidence>
<evidence type="ECO:0000313" key="17">
    <source>
        <dbReference type="Proteomes" id="UP000191094"/>
    </source>
</evidence>
<dbReference type="CDD" id="cd06261">
    <property type="entry name" value="TM_PBP2"/>
    <property type="match status" value="1"/>
</dbReference>